<feature type="transmembrane region" description="Helical" evidence="10">
    <location>
        <begin position="133"/>
        <end position="157"/>
    </location>
</feature>
<evidence type="ECO:0000313" key="14">
    <source>
        <dbReference type="Proteomes" id="UP000770161"/>
    </source>
</evidence>
<proteinExistence type="inferred from homology"/>
<organism evidence="13 15">
    <name type="scientific">Mammaliicoccus lentus</name>
    <name type="common">Staphylococcus lentus</name>
    <dbReference type="NCBI Taxonomy" id="42858"/>
    <lineage>
        <taxon>Bacteria</taxon>
        <taxon>Bacillati</taxon>
        <taxon>Bacillota</taxon>
        <taxon>Bacilli</taxon>
        <taxon>Bacillales</taxon>
        <taxon>Staphylococcaceae</taxon>
        <taxon>Mammaliicoccus</taxon>
    </lineage>
</organism>
<dbReference type="GO" id="GO:0015675">
    <property type="term" value="P:nickel cation transport"/>
    <property type="evidence" value="ECO:0007669"/>
    <property type="project" value="UniProtKB-KW"/>
</dbReference>
<dbReference type="EMBL" id="JAHLZN010000001">
    <property type="protein sequence ID" value="MBU6112389.1"/>
    <property type="molecule type" value="Genomic_DNA"/>
</dbReference>
<evidence type="ECO:0000256" key="5">
    <source>
        <dbReference type="ARBA" id="ARBA00022596"/>
    </source>
</evidence>
<feature type="transmembrane region" description="Helical" evidence="10">
    <location>
        <begin position="12"/>
        <end position="32"/>
    </location>
</feature>
<evidence type="ECO:0000256" key="3">
    <source>
        <dbReference type="ARBA" id="ARBA00022448"/>
    </source>
</evidence>
<keyword evidence="6 10" id="KW-0812">Transmembrane</keyword>
<dbReference type="GeneID" id="99677115"/>
<evidence type="ECO:0000313" key="12">
    <source>
        <dbReference type="EMBL" id="MBU6112389.1"/>
    </source>
</evidence>
<evidence type="ECO:0000256" key="2">
    <source>
        <dbReference type="ARBA" id="ARBA00007069"/>
    </source>
</evidence>
<feature type="transmembrane region" description="Helical" evidence="10">
    <location>
        <begin position="197"/>
        <end position="216"/>
    </location>
</feature>
<evidence type="ECO:0000256" key="6">
    <source>
        <dbReference type="ARBA" id="ARBA00022692"/>
    </source>
</evidence>
<comment type="subcellular location">
    <subcellularLocation>
        <location evidence="1 10">Cell membrane</location>
        <topology evidence="1 10">Multi-pass membrane protein</topology>
    </subcellularLocation>
</comment>
<evidence type="ECO:0000256" key="10">
    <source>
        <dbReference type="RuleBase" id="RU363032"/>
    </source>
</evidence>
<dbReference type="EMBL" id="CP118848">
    <property type="protein sequence ID" value="WHI61062.1"/>
    <property type="molecule type" value="Genomic_DNA"/>
</dbReference>
<name>A0AAX3W6P2_MAMLE</name>
<reference evidence="12 14" key="1">
    <citation type="submission" date="2021-06" db="EMBL/GenBank/DDBJ databases">
        <title>Staphylococcus lentus K169 genome sequencing.</title>
        <authorList>
            <person name="Sundareshan S."/>
            <person name="Akhila D.S."/>
            <person name="Prachi D."/>
            <person name="Sivakumar R."/>
            <person name="Rajendhran J."/>
            <person name="Isloor S."/>
            <person name="Hegde N.R."/>
        </authorList>
    </citation>
    <scope>NUCLEOTIDE SEQUENCE [LARGE SCALE GENOMIC DNA]</scope>
    <source>
        <strain evidence="12 14">K169</strain>
    </source>
</reference>
<dbReference type="Proteomes" id="UP000770161">
    <property type="component" value="Unassembled WGS sequence"/>
</dbReference>
<reference evidence="13" key="2">
    <citation type="journal article" date="2023" name="Antibiotics">
        <title>Prevalence and Molecular Characterization of Methicillin-Resistant Staphylococci (MRS) and Mammaliicocci (MRM) in Dromedary Camels from Algeria: First Detection of SCCmec-mecC Hybrid in Methicillin-Resistant Mammaliicoccus lentus.</title>
        <authorList>
            <person name="Belhout C."/>
            <person name="Boyen F."/>
            <person name="Vereecke N."/>
            <person name="Theuns S."/>
            <person name="Taibi N."/>
            <person name="Stegger M."/>
            <person name="de la Fe-Rodriguez P.Y."/>
            <person name="Bouayad L."/>
            <person name="Elgroud R."/>
            <person name="Butaye P."/>
        </authorList>
    </citation>
    <scope>NUCLEOTIDE SEQUENCE</scope>
    <source>
        <strain evidence="13">7048</strain>
    </source>
</reference>
<evidence type="ECO:0000256" key="4">
    <source>
        <dbReference type="ARBA" id="ARBA00022475"/>
    </source>
</evidence>
<keyword evidence="4" id="KW-1003">Cell membrane</keyword>
<evidence type="ECO:0000313" key="15">
    <source>
        <dbReference type="Proteomes" id="UP001223261"/>
    </source>
</evidence>
<dbReference type="Pfam" id="PF00528">
    <property type="entry name" value="BPD_transp_1"/>
    <property type="match status" value="1"/>
</dbReference>
<keyword evidence="8" id="KW-0921">Nickel transport</keyword>
<keyword evidence="5" id="KW-0533">Nickel</keyword>
<sequence>MHKIKSFLLVPYMIWIILFIIVPIAMIFYASLLDIHGHFSLENYTNFFTSSYLKMTLSSVWYAILITFFCLLVSYPLALALKSARHKEILLLLIILPTWINLLLKTYAFIGIFSHDGLLNKMLNIFHVPSTDLLFTSTAFIIVSVYIYIPFMLLPIFNAMEEIPENLIQASRDLGANHITTFRKVIMPLTYEGVKTGIQITFIPALSLFMITRLIAGNKVVNLGTAIQEQFLVTQNYGMGSTIAVFLILAMAFILIITKSKSENKEV</sequence>
<dbReference type="Proteomes" id="UP001223261">
    <property type="component" value="Chromosome"/>
</dbReference>
<dbReference type="Gene3D" id="1.10.3720.10">
    <property type="entry name" value="MetI-like"/>
    <property type="match status" value="1"/>
</dbReference>
<dbReference type="RefSeq" id="WP_064204112.1">
    <property type="nucleotide sequence ID" value="NZ_CABIVY010000035.1"/>
</dbReference>
<keyword evidence="8" id="KW-0406">Ion transport</keyword>
<evidence type="ECO:0000256" key="7">
    <source>
        <dbReference type="ARBA" id="ARBA00022989"/>
    </source>
</evidence>
<evidence type="ECO:0000256" key="8">
    <source>
        <dbReference type="ARBA" id="ARBA00023112"/>
    </source>
</evidence>
<feature type="transmembrane region" description="Helical" evidence="10">
    <location>
        <begin position="236"/>
        <end position="257"/>
    </location>
</feature>
<comment type="similarity">
    <text evidence="2">Belongs to the binding-protein-dependent transport system permease family. CysTW subfamily.</text>
</comment>
<dbReference type="GO" id="GO:0055085">
    <property type="term" value="P:transmembrane transport"/>
    <property type="evidence" value="ECO:0007669"/>
    <property type="project" value="InterPro"/>
</dbReference>
<protein>
    <submittedName>
        <fullName evidence="13">ABC transporter permease</fullName>
    </submittedName>
</protein>
<dbReference type="PANTHER" id="PTHR42929">
    <property type="entry name" value="INNER MEMBRANE ABC TRANSPORTER PERMEASE PROTEIN YDCU-RELATED-RELATED"/>
    <property type="match status" value="1"/>
</dbReference>
<accession>A0AAX3W6P2</accession>
<dbReference type="InterPro" id="IPR000515">
    <property type="entry name" value="MetI-like"/>
</dbReference>
<feature type="transmembrane region" description="Helical" evidence="10">
    <location>
        <begin position="89"/>
        <end position="113"/>
    </location>
</feature>
<dbReference type="InterPro" id="IPR035906">
    <property type="entry name" value="MetI-like_sf"/>
</dbReference>
<dbReference type="PANTHER" id="PTHR42929:SF1">
    <property type="entry name" value="INNER MEMBRANE ABC TRANSPORTER PERMEASE PROTEIN YDCU-RELATED"/>
    <property type="match status" value="1"/>
</dbReference>
<feature type="transmembrane region" description="Helical" evidence="10">
    <location>
        <begin position="52"/>
        <end position="77"/>
    </location>
</feature>
<evidence type="ECO:0000259" key="11">
    <source>
        <dbReference type="PROSITE" id="PS50928"/>
    </source>
</evidence>
<gene>
    <name evidence="12" type="ORF">KQ656_00380</name>
    <name evidence="13" type="ORF">PYH69_05370</name>
</gene>
<dbReference type="AlphaFoldDB" id="A0AAX3W6P2"/>
<evidence type="ECO:0000256" key="1">
    <source>
        <dbReference type="ARBA" id="ARBA00004651"/>
    </source>
</evidence>
<dbReference type="CDD" id="cd06261">
    <property type="entry name" value="TM_PBP2"/>
    <property type="match status" value="1"/>
</dbReference>
<keyword evidence="7 10" id="KW-1133">Transmembrane helix</keyword>
<keyword evidence="9 10" id="KW-0472">Membrane</keyword>
<dbReference type="PROSITE" id="PS50928">
    <property type="entry name" value="ABC_TM1"/>
    <property type="match status" value="1"/>
</dbReference>
<dbReference type="SUPFAM" id="SSF161098">
    <property type="entry name" value="MetI-like"/>
    <property type="match status" value="1"/>
</dbReference>
<feature type="domain" description="ABC transmembrane type-1" evidence="11">
    <location>
        <begin position="56"/>
        <end position="258"/>
    </location>
</feature>
<evidence type="ECO:0000256" key="9">
    <source>
        <dbReference type="ARBA" id="ARBA00023136"/>
    </source>
</evidence>
<keyword evidence="14" id="KW-1185">Reference proteome</keyword>
<keyword evidence="3 10" id="KW-0813">Transport</keyword>
<dbReference type="GO" id="GO:0005886">
    <property type="term" value="C:plasma membrane"/>
    <property type="evidence" value="ECO:0007669"/>
    <property type="project" value="UniProtKB-SubCell"/>
</dbReference>
<evidence type="ECO:0000313" key="13">
    <source>
        <dbReference type="EMBL" id="WHI61062.1"/>
    </source>
</evidence>